<dbReference type="PANTHER" id="PTHR45288:SF1">
    <property type="entry name" value="THIOREDOXIN FAMILY PROTEIN"/>
    <property type="match status" value="1"/>
</dbReference>
<keyword evidence="4" id="KW-1185">Reference proteome</keyword>
<dbReference type="EMBL" id="JBGBPQ010000002">
    <property type="protein sequence ID" value="KAL1528850.1"/>
    <property type="molecule type" value="Genomic_DNA"/>
</dbReference>
<name>A0AB34K845_PRYPA</name>
<reference evidence="3 4" key="1">
    <citation type="journal article" date="2024" name="Science">
        <title>Giant polyketide synthase enzymes in the biosynthesis of giant marine polyether toxins.</title>
        <authorList>
            <person name="Fallon T.R."/>
            <person name="Shende V.V."/>
            <person name="Wierzbicki I.H."/>
            <person name="Pendleton A.L."/>
            <person name="Watervoot N.F."/>
            <person name="Auber R.P."/>
            <person name="Gonzalez D.J."/>
            <person name="Wisecaver J.H."/>
            <person name="Moore B.S."/>
        </authorList>
    </citation>
    <scope>NUCLEOTIDE SEQUENCE [LARGE SCALE GENOMIC DNA]</scope>
    <source>
        <strain evidence="3 4">12B1</strain>
    </source>
</reference>
<feature type="region of interest" description="Disordered" evidence="1">
    <location>
        <begin position="1"/>
        <end position="67"/>
    </location>
</feature>
<evidence type="ECO:0000259" key="2">
    <source>
        <dbReference type="PROSITE" id="PS50404"/>
    </source>
</evidence>
<comment type="caution">
    <text evidence="3">The sequence shown here is derived from an EMBL/GenBank/DDBJ whole genome shotgun (WGS) entry which is preliminary data.</text>
</comment>
<feature type="domain" description="GST N-terminal" evidence="2">
    <location>
        <begin position="344"/>
        <end position="423"/>
    </location>
</feature>
<evidence type="ECO:0000313" key="3">
    <source>
        <dbReference type="EMBL" id="KAL1528850.1"/>
    </source>
</evidence>
<dbReference type="Gene3D" id="3.40.30.10">
    <property type="entry name" value="Glutaredoxin"/>
    <property type="match status" value="1"/>
</dbReference>
<evidence type="ECO:0000313" key="4">
    <source>
        <dbReference type="Proteomes" id="UP001515480"/>
    </source>
</evidence>
<dbReference type="PROSITE" id="PS50404">
    <property type="entry name" value="GST_NTER"/>
    <property type="match status" value="1"/>
</dbReference>
<dbReference type="Proteomes" id="UP001515480">
    <property type="component" value="Unassembled WGS sequence"/>
</dbReference>
<dbReference type="AlphaFoldDB" id="A0AB34K845"/>
<dbReference type="Pfam" id="PF13417">
    <property type="entry name" value="GST_N_3"/>
    <property type="match status" value="1"/>
</dbReference>
<dbReference type="SUPFAM" id="SSF52833">
    <property type="entry name" value="Thioredoxin-like"/>
    <property type="match status" value="1"/>
</dbReference>
<dbReference type="InterPro" id="IPR036249">
    <property type="entry name" value="Thioredoxin-like_sf"/>
</dbReference>
<feature type="compositionally biased region" description="Polar residues" evidence="1">
    <location>
        <begin position="45"/>
        <end position="63"/>
    </location>
</feature>
<feature type="compositionally biased region" description="Low complexity" evidence="1">
    <location>
        <begin position="30"/>
        <end position="43"/>
    </location>
</feature>
<accession>A0AB34K845</accession>
<dbReference type="InterPro" id="IPR004045">
    <property type="entry name" value="Glutathione_S-Trfase_N"/>
</dbReference>
<protein>
    <recommendedName>
        <fullName evidence="2">GST N-terminal domain-containing protein</fullName>
    </recommendedName>
</protein>
<sequence length="424" mass="45415">MAGKSRALFGSPRGKAAGTRRSGTPRGEGRAASAPPGRPSPFSLASGSPFESASSHTAATGTPPQDVPPLTLPQRLLLSVGVRAVLLVCWLTSLAAALLDTLLRFPFFDLLFVGRPLDVLSASWAVAARLFAGCTVARGVEGCARPGSQLKLYETLHSAECRMVREALDTLDLDALVLPCPASSAFVLASGSLATMLKPICRVCRAIAPKLTARGEGLGAALLRQERLDRKPRVESRFRSAEAGRRLHRCLIPSASLPRATRVVPPLGLQQLPVLVDGSRHISGGKAIVEHLFTHYGATARPPLNYRLISALDRHLAPLGVITAALRPLPHHGWCAVPSKHAAKPLELWGYESSPFVMRVQEALFCLQLPYVYVHAAFGSAKRSKLTDSMQVPMLIDPNGKGAHIVESKAIVRYLYATYGLPHA</sequence>
<organism evidence="3 4">
    <name type="scientific">Prymnesium parvum</name>
    <name type="common">Toxic golden alga</name>
    <dbReference type="NCBI Taxonomy" id="97485"/>
    <lineage>
        <taxon>Eukaryota</taxon>
        <taxon>Haptista</taxon>
        <taxon>Haptophyta</taxon>
        <taxon>Prymnesiophyceae</taxon>
        <taxon>Prymnesiales</taxon>
        <taxon>Prymnesiaceae</taxon>
        <taxon>Prymnesium</taxon>
    </lineage>
</organism>
<proteinExistence type="predicted"/>
<evidence type="ECO:0000256" key="1">
    <source>
        <dbReference type="SAM" id="MobiDB-lite"/>
    </source>
</evidence>
<gene>
    <name evidence="3" type="ORF">AB1Y20_010173</name>
</gene>
<dbReference type="PANTHER" id="PTHR45288">
    <property type="entry name" value="THIOREDOXIN FAMILY PROTEIN"/>
    <property type="match status" value="1"/>
</dbReference>